<protein>
    <submittedName>
        <fullName evidence="1">Uncharacterized protein</fullName>
    </submittedName>
</protein>
<reference evidence="1 2" key="1">
    <citation type="journal article" date="2014" name="PLoS ONE">
        <title>The first complete genome sequence of the class fimbriimonadia in the phylum armatimonadetes.</title>
        <authorList>
            <person name="Hu Z.Y."/>
            <person name="Wang Y.Z."/>
            <person name="Im W.T."/>
            <person name="Wang S.Y."/>
            <person name="Zhao G.P."/>
            <person name="Zheng H.J."/>
            <person name="Quan Z.X."/>
        </authorList>
    </citation>
    <scope>NUCLEOTIDE SEQUENCE [LARGE SCALE GENOMIC DNA]</scope>
    <source>
        <strain evidence="1">Gsoil 348</strain>
    </source>
</reference>
<accession>A0A068NSC6</accession>
<dbReference type="OrthoDB" id="9553780at2"/>
<organism evidence="1 2">
    <name type="scientific">Fimbriimonas ginsengisoli Gsoil 348</name>
    <dbReference type="NCBI Taxonomy" id="661478"/>
    <lineage>
        <taxon>Bacteria</taxon>
        <taxon>Bacillati</taxon>
        <taxon>Armatimonadota</taxon>
        <taxon>Fimbriimonadia</taxon>
        <taxon>Fimbriimonadales</taxon>
        <taxon>Fimbriimonadaceae</taxon>
        <taxon>Fimbriimonas</taxon>
    </lineage>
</organism>
<dbReference type="STRING" id="661478.OP10G_2287"/>
<evidence type="ECO:0000313" key="1">
    <source>
        <dbReference type="EMBL" id="AIE85655.1"/>
    </source>
</evidence>
<dbReference type="KEGG" id="fgi:OP10G_2287"/>
<dbReference type="Proteomes" id="UP000027982">
    <property type="component" value="Chromosome"/>
</dbReference>
<name>A0A068NSC6_FIMGI</name>
<dbReference type="RefSeq" id="WP_025225783.1">
    <property type="nucleotide sequence ID" value="NZ_CP007139.1"/>
</dbReference>
<dbReference type="EMBL" id="CP007139">
    <property type="protein sequence ID" value="AIE85655.1"/>
    <property type="molecule type" value="Genomic_DNA"/>
</dbReference>
<evidence type="ECO:0000313" key="2">
    <source>
        <dbReference type="Proteomes" id="UP000027982"/>
    </source>
</evidence>
<dbReference type="HOGENOM" id="CLU_1592091_0_0_0"/>
<sequence>MDLEFARRWQNGLPPFDGLTVSTADYIPISVLRHALIGATELLYEQRPEASLFKLHDWHWHDEYLSEPQPYSWADLGSALLYDSALIAASPADDLVFLGVFPEQRDWYLRLYVPQVDDLPGYEYLTRHGRFDITGPSSLVHPIARDAQRNGLTLTISPASDFFAHRG</sequence>
<gene>
    <name evidence="1" type="ORF">OP10G_2287</name>
</gene>
<proteinExistence type="predicted"/>
<dbReference type="AlphaFoldDB" id="A0A068NSC6"/>
<keyword evidence="2" id="KW-1185">Reference proteome</keyword>